<dbReference type="AlphaFoldDB" id="A0A0F9BFV3"/>
<dbReference type="EMBL" id="LAZR01052284">
    <property type="protein sequence ID" value="KKK83306.1"/>
    <property type="molecule type" value="Genomic_DNA"/>
</dbReference>
<proteinExistence type="predicted"/>
<sequence>KTLLYHIAGVRISVGGKYGIWEMIHDSLGSYLINREDNTVKNYRKFTRQLLMKRILFGLID</sequence>
<gene>
    <name evidence="1" type="ORF">LCGC14_2794730</name>
</gene>
<comment type="caution">
    <text evidence="1">The sequence shown here is derived from an EMBL/GenBank/DDBJ whole genome shotgun (WGS) entry which is preliminary data.</text>
</comment>
<reference evidence="1" key="1">
    <citation type="journal article" date="2015" name="Nature">
        <title>Complex archaea that bridge the gap between prokaryotes and eukaryotes.</title>
        <authorList>
            <person name="Spang A."/>
            <person name="Saw J.H."/>
            <person name="Jorgensen S.L."/>
            <person name="Zaremba-Niedzwiedzka K."/>
            <person name="Martijn J."/>
            <person name="Lind A.E."/>
            <person name="van Eijk R."/>
            <person name="Schleper C."/>
            <person name="Guy L."/>
            <person name="Ettema T.J."/>
        </authorList>
    </citation>
    <scope>NUCLEOTIDE SEQUENCE</scope>
</reference>
<organism evidence="1">
    <name type="scientific">marine sediment metagenome</name>
    <dbReference type="NCBI Taxonomy" id="412755"/>
    <lineage>
        <taxon>unclassified sequences</taxon>
        <taxon>metagenomes</taxon>
        <taxon>ecological metagenomes</taxon>
    </lineage>
</organism>
<accession>A0A0F9BFV3</accession>
<feature type="non-terminal residue" evidence="1">
    <location>
        <position position="1"/>
    </location>
</feature>
<evidence type="ECO:0000313" key="1">
    <source>
        <dbReference type="EMBL" id="KKK83306.1"/>
    </source>
</evidence>
<protein>
    <submittedName>
        <fullName evidence="1">Uncharacterized protein</fullName>
    </submittedName>
</protein>
<name>A0A0F9BFV3_9ZZZZ</name>